<dbReference type="EMBL" id="UYRU01099032">
    <property type="protein sequence ID" value="VDN40572.1"/>
    <property type="molecule type" value="Genomic_DNA"/>
</dbReference>
<dbReference type="AlphaFoldDB" id="A0A3P7RA06"/>
<accession>A0A3P7RA06</accession>
<reference evidence="2 3" key="1">
    <citation type="submission" date="2018-11" db="EMBL/GenBank/DDBJ databases">
        <authorList>
            <consortium name="Pathogen Informatics"/>
        </authorList>
    </citation>
    <scope>NUCLEOTIDE SEQUENCE [LARGE SCALE GENOMIC DNA]</scope>
</reference>
<feature type="region of interest" description="Disordered" evidence="1">
    <location>
        <begin position="1"/>
        <end position="33"/>
    </location>
</feature>
<organism evidence="2 3">
    <name type="scientific">Dibothriocephalus latus</name>
    <name type="common">Fish tapeworm</name>
    <name type="synonym">Diphyllobothrium latum</name>
    <dbReference type="NCBI Taxonomy" id="60516"/>
    <lineage>
        <taxon>Eukaryota</taxon>
        <taxon>Metazoa</taxon>
        <taxon>Spiralia</taxon>
        <taxon>Lophotrochozoa</taxon>
        <taxon>Platyhelminthes</taxon>
        <taxon>Cestoda</taxon>
        <taxon>Eucestoda</taxon>
        <taxon>Diphyllobothriidea</taxon>
        <taxon>Diphyllobothriidae</taxon>
        <taxon>Dibothriocephalus</taxon>
    </lineage>
</organism>
<protein>
    <submittedName>
        <fullName evidence="2">Uncharacterized protein</fullName>
    </submittedName>
</protein>
<dbReference type="OrthoDB" id="5411533at2759"/>
<keyword evidence="3" id="KW-1185">Reference proteome</keyword>
<sequence length="45" mass="4549">MEDVVVTPDSSSLAAAASGTMSSSDSTKPEIDDAEVKAIGDKFGM</sequence>
<feature type="compositionally biased region" description="Polar residues" evidence="1">
    <location>
        <begin position="8"/>
        <end position="26"/>
    </location>
</feature>
<name>A0A3P7RA06_DIBLA</name>
<proteinExistence type="predicted"/>
<gene>
    <name evidence="2" type="ORF">DILT_LOCUS18288</name>
</gene>
<evidence type="ECO:0000256" key="1">
    <source>
        <dbReference type="SAM" id="MobiDB-lite"/>
    </source>
</evidence>
<evidence type="ECO:0000313" key="2">
    <source>
        <dbReference type="EMBL" id="VDN40572.1"/>
    </source>
</evidence>
<dbReference type="Proteomes" id="UP000281553">
    <property type="component" value="Unassembled WGS sequence"/>
</dbReference>
<evidence type="ECO:0000313" key="3">
    <source>
        <dbReference type="Proteomes" id="UP000281553"/>
    </source>
</evidence>